<keyword evidence="5" id="KW-0012">Acyltransferase</keyword>
<evidence type="ECO:0000313" key="6">
    <source>
        <dbReference type="EMBL" id="PYA70161.1"/>
    </source>
</evidence>
<dbReference type="Proteomes" id="UP000245399">
    <property type="component" value="Chromosome"/>
</dbReference>
<dbReference type="GO" id="GO:0016746">
    <property type="term" value="F:acyltransferase activity"/>
    <property type="evidence" value="ECO:0007669"/>
    <property type="project" value="UniProtKB-KW"/>
</dbReference>
<evidence type="ECO:0000313" key="4">
    <source>
        <dbReference type="EMBL" id="MDX7082918.1"/>
    </source>
</evidence>
<organism evidence="5 7">
    <name type="scientific">Serratia marcescens</name>
    <dbReference type="NCBI Taxonomy" id="615"/>
    <lineage>
        <taxon>Bacteria</taxon>
        <taxon>Pseudomonadati</taxon>
        <taxon>Pseudomonadota</taxon>
        <taxon>Gammaproteobacteria</taxon>
        <taxon>Enterobacterales</taxon>
        <taxon>Yersiniaceae</taxon>
        <taxon>Serratia</taxon>
    </lineage>
</organism>
<proteinExistence type="predicted"/>
<dbReference type="EMBL" id="JTBC02000001">
    <property type="protein sequence ID" value="PNO71935.1"/>
    <property type="molecule type" value="Genomic_DNA"/>
</dbReference>
<reference evidence="6" key="5">
    <citation type="submission" date="2018-06" db="EMBL/GenBank/DDBJ databases">
        <authorList>
            <person name="Martins R.C."/>
            <person name="Perdigao-Neto L.V."/>
            <person name="Costa S.F."/>
            <person name="Levin A.S.S."/>
        </authorList>
    </citation>
    <scope>NUCLEOTIDE SEQUENCE</scope>
    <source>
        <strain evidence="6">1283</strain>
    </source>
</reference>
<reference evidence="5" key="2">
    <citation type="submission" date="2017-12" db="EMBL/GenBank/DDBJ databases">
        <title>FDA dAtabase for Regulatory Grade micrObial Sequences (FDA-ARGOS): Supporting development and validation of Infectious Disease Dx tests.</title>
        <authorList>
            <person name="Campos J."/>
            <person name="Goldberg B."/>
            <person name="Tallon L.J."/>
            <person name="Sadzewicz L."/>
            <person name="Sengamalay N."/>
            <person name="Ott S."/>
            <person name="Godinez A."/>
            <person name="Nagaraj S."/>
            <person name="Vavikolanu K."/>
            <person name="Vyas G."/>
            <person name="Nadendla S."/>
            <person name="Aluvathingal J."/>
            <person name="Geyer C."/>
            <person name="Nandy P."/>
            <person name="Hobson J."/>
            <person name="Sichtig H."/>
        </authorList>
    </citation>
    <scope>NUCLEOTIDE SEQUENCE</scope>
    <source>
        <strain evidence="5">FDAARGOS_79</strain>
    </source>
</reference>
<dbReference type="CDD" id="cd07585">
    <property type="entry name" value="nitrilase_7"/>
    <property type="match status" value="1"/>
</dbReference>
<protein>
    <submittedName>
        <fullName evidence="5">Acyltransferase</fullName>
    </submittedName>
    <submittedName>
        <fullName evidence="4">Nitrilase family protein</fullName>
    </submittedName>
</protein>
<dbReference type="RefSeq" id="WP_047728214.1">
    <property type="nucleotide sequence ID" value="NZ_CAMIRQ010000003.1"/>
</dbReference>
<dbReference type="InterPro" id="IPR050345">
    <property type="entry name" value="Aliph_Amidase/BUP"/>
</dbReference>
<accession>A0A0G3SJ30</accession>
<dbReference type="Proteomes" id="UP000247823">
    <property type="component" value="Unassembled WGS sequence"/>
</dbReference>
<dbReference type="PROSITE" id="PS50263">
    <property type="entry name" value="CN_HYDROLASE"/>
    <property type="match status" value="1"/>
</dbReference>
<evidence type="ECO:0000313" key="8">
    <source>
        <dbReference type="Proteomes" id="UP000245399"/>
    </source>
</evidence>
<dbReference type="PANTHER" id="PTHR43674:SF2">
    <property type="entry name" value="BETA-UREIDOPROPIONASE"/>
    <property type="match status" value="1"/>
</dbReference>
<evidence type="ECO:0000313" key="5">
    <source>
        <dbReference type="EMBL" id="PNO71935.1"/>
    </source>
</evidence>
<dbReference type="EMBL" id="QJQB01000185">
    <property type="protein sequence ID" value="PYA70161.1"/>
    <property type="molecule type" value="Genomic_DNA"/>
</dbReference>
<keyword evidence="5" id="KW-0808">Transferase</keyword>
<dbReference type="EMBL" id="CP029449">
    <property type="protein sequence ID" value="AWL67484.1"/>
    <property type="molecule type" value="Genomic_DNA"/>
</dbReference>
<dbReference type="EMBL" id="JAXABG010000005">
    <property type="protein sequence ID" value="MDX7082918.1"/>
    <property type="molecule type" value="Genomic_DNA"/>
</dbReference>
<keyword evidence="1" id="KW-0378">Hydrolase</keyword>
<reference evidence="7" key="1">
    <citation type="submission" date="2017-12" db="EMBL/GenBank/DDBJ databases">
        <title>FDA dAtabase for Regulatory Grade micrObial Sequences (FDA-ARGOS): Supporting development and validation of Infectious Disease Dx tests.</title>
        <authorList>
            <person name="Campos J."/>
            <person name="Goldberg B."/>
            <person name="Tallon L."/>
            <person name="Sadzewicz L."/>
            <person name="Sengamalay N."/>
            <person name="Ott S."/>
            <person name="Godinez A."/>
            <person name="Nagaraj S."/>
            <person name="Vavikolanu K."/>
            <person name="Vyas G."/>
            <person name="Nadendla S."/>
            <person name="Aluvathingal J."/>
            <person name="Geyer C."/>
            <person name="Nandy P."/>
            <person name="Hobson J."/>
            <person name="Sichtig H."/>
        </authorList>
    </citation>
    <scope>NUCLEOTIDE SEQUENCE [LARGE SCALE GENOMIC DNA]</scope>
    <source>
        <strain evidence="7">FDAARGOS_79</strain>
    </source>
</reference>
<name>A0A0G3SJ30_SERMA</name>
<evidence type="ECO:0000259" key="2">
    <source>
        <dbReference type="PROSITE" id="PS50263"/>
    </source>
</evidence>
<evidence type="ECO:0000313" key="3">
    <source>
        <dbReference type="EMBL" id="AWL67484.1"/>
    </source>
</evidence>
<evidence type="ECO:0000313" key="7">
    <source>
        <dbReference type="Proteomes" id="UP000030378"/>
    </source>
</evidence>
<evidence type="ECO:0000256" key="1">
    <source>
        <dbReference type="ARBA" id="ARBA00022801"/>
    </source>
</evidence>
<reference evidence="3 8" key="3">
    <citation type="submission" date="2018-05" db="EMBL/GenBank/DDBJ databases">
        <title>Klebsiella quasipneumonaiae provides a window into carbapenemase gene transfer, plasmid rearrangements and nosocomial acquisition from the hospital environment.</title>
        <authorList>
            <person name="Mathers A.J."/>
            <person name="Vegesana K."/>
            <person name="Stoesser N."/>
            <person name="Crook D."/>
            <person name="Vaughan A."/>
            <person name="Barry K."/>
            <person name="Parikh H."/>
            <person name="Sebra R."/>
            <person name="Kotay S."/>
            <person name="Walker A.S."/>
            <person name="Sheppard A.E."/>
        </authorList>
    </citation>
    <scope>NUCLEOTIDE SEQUENCE [LARGE SCALE GENOMIC DNA]</scope>
    <source>
        <strain evidence="3 8">CAV1761</strain>
    </source>
</reference>
<dbReference type="PANTHER" id="PTHR43674">
    <property type="entry name" value="NITRILASE C965.09-RELATED"/>
    <property type="match status" value="1"/>
</dbReference>
<dbReference type="Gene3D" id="3.60.110.10">
    <property type="entry name" value="Carbon-nitrogen hydrolase"/>
    <property type="match status" value="1"/>
</dbReference>
<dbReference type="Proteomes" id="UP000030378">
    <property type="component" value="Unassembled WGS sequence"/>
</dbReference>
<evidence type="ECO:0000313" key="10">
    <source>
        <dbReference type="Proteomes" id="UP001275057"/>
    </source>
</evidence>
<reference evidence="4 10" key="6">
    <citation type="submission" date="2023-11" db="EMBL/GenBank/DDBJ databases">
        <title>Detection of rare carbapenemases in Enterobacterales - comparison of two colorimetric and two CIM-based carbapenemase assays.</title>
        <authorList>
            <person name="Schaffarczyk L."/>
            <person name="Noster J."/>
            <person name="Stelzer Y."/>
            <person name="Sattler J."/>
            <person name="Gatermann S."/>
            <person name="Hamprecht A."/>
        </authorList>
    </citation>
    <scope>NUCLEOTIDE SEQUENCE [LARGE SCALE GENOMIC DNA]</scope>
    <source>
        <strain evidence="4 10">CIM-Carb-136</strain>
    </source>
</reference>
<dbReference type="Pfam" id="PF00795">
    <property type="entry name" value="CN_hydrolase"/>
    <property type="match status" value="1"/>
</dbReference>
<feature type="domain" description="CN hydrolase" evidence="2">
    <location>
        <begin position="5"/>
        <end position="279"/>
    </location>
</feature>
<dbReference type="InterPro" id="IPR003010">
    <property type="entry name" value="C-N_Hydrolase"/>
</dbReference>
<dbReference type="Proteomes" id="UP001275057">
    <property type="component" value="Unassembled WGS sequence"/>
</dbReference>
<dbReference type="SUPFAM" id="SSF56317">
    <property type="entry name" value="Carbon-nitrogen hydrolase"/>
    <property type="match status" value="1"/>
</dbReference>
<reference evidence="6" key="4">
    <citation type="submission" date="2018-06" db="EMBL/GenBank/DDBJ databases">
        <title>Serratia marcescens genome sequencing and assembly.</title>
        <authorList>
            <person name="Martins R.C.R."/>
            <person name="Perdigao-Neto L.V."/>
            <person name="Costa S.F."/>
            <person name="Levin A.S.S."/>
        </authorList>
    </citation>
    <scope>NUCLEOTIDE SEQUENCE</scope>
    <source>
        <strain evidence="6">1283</strain>
    </source>
</reference>
<keyword evidence="9" id="KW-1185">Reference proteome</keyword>
<dbReference type="AlphaFoldDB" id="A0A0G3SJ30"/>
<evidence type="ECO:0000313" key="9">
    <source>
        <dbReference type="Proteomes" id="UP000247823"/>
    </source>
</evidence>
<dbReference type="InterPro" id="IPR036526">
    <property type="entry name" value="C-N_Hydrolase_sf"/>
</dbReference>
<sequence length="327" mass="36659">MTPSLRAATVQFQHRANDKNYNLSTMERFITEAAEQQIQLLAFPEMCITGYWHVRHLSDAEVRALAEPIASSPSLARIRPLAERYNMAIGVGLIELGDDGRCYNAYAVCLPDGELHVHRKLHAFEHPAIASGDRYTVFDTPWGVRVGVLICWDNNLVENVRATALLGAEVLIAPHQTGGTHSRSPHGMKPIPQALWQRRAEDPQAIEAAFRGEHGRGWLMRWLPSRAHDNGLFLLFSNGVGRDDDEIRTGNAMILDPYGRIVAETWAAEDRMVSAELDLTLIPLSTGRRWIYGRRPELYGLLTEPQGYERDARSARFSTQPTGRGGR</sequence>
<dbReference type="GO" id="GO:0016811">
    <property type="term" value="F:hydrolase activity, acting on carbon-nitrogen (but not peptide) bonds, in linear amides"/>
    <property type="evidence" value="ECO:0007669"/>
    <property type="project" value="UniProtKB-ARBA"/>
</dbReference>
<gene>
    <name evidence="3" type="ORF">DKC05_07270</name>
    <name evidence="6" type="ORF">DMW51_08375</name>
    <name evidence="5" type="ORF">MC70_000230</name>
    <name evidence="4" type="ORF">SJ435_10995</name>
</gene>